<sequence>MQPLEILPDLFFIQRGYLNGNHFVYRSDKSILIDTAYIRDFRDTEKALNDLGVNLSRVEMIVNTHCHCDHVGGNRIIQERSDCRIAMHEIGKYFIDMKDSWSTWWKYYMQEADFFRCDVGLKDEDVLAVGPYEFRVLHTPGHSADGMVLYHEAEKLLISSDTLWENDMAVMTMRVEGSTAIFSMLESLKKLSSLDIKMVFPGHGDPFYDAQGAIQKTKERLFDFLENPKRVGNDLIKKIIIYTLMMKRSIDEETFYDYLMTTPWFVETVDLYFDGKYEKKYHDTMQGFFRRGIVKRNCGTLFTTVKP</sequence>
<dbReference type="CDD" id="cd06262">
    <property type="entry name" value="metallo-hydrolase-like_MBL-fold"/>
    <property type="match status" value="1"/>
</dbReference>
<dbReference type="OrthoDB" id="9802248at2"/>
<dbReference type="InterPro" id="IPR050662">
    <property type="entry name" value="Sec-metab_biosynth-thioest"/>
</dbReference>
<evidence type="ECO:0000259" key="1">
    <source>
        <dbReference type="SMART" id="SM00849"/>
    </source>
</evidence>
<dbReference type="SMART" id="SM00849">
    <property type="entry name" value="Lactamase_B"/>
    <property type="match status" value="1"/>
</dbReference>
<keyword evidence="3" id="KW-1185">Reference proteome</keyword>
<dbReference type="Pfam" id="PF00753">
    <property type="entry name" value="Lactamase_B"/>
    <property type="match status" value="1"/>
</dbReference>
<dbReference type="SUPFAM" id="SSF56281">
    <property type="entry name" value="Metallo-hydrolase/oxidoreductase"/>
    <property type="match status" value="1"/>
</dbReference>
<dbReference type="Gene3D" id="3.60.15.10">
    <property type="entry name" value="Ribonuclease Z/Hydroxyacylglutathione hydrolase-like"/>
    <property type="match status" value="1"/>
</dbReference>
<gene>
    <name evidence="2" type="ordered locus">Desti_1550</name>
</gene>
<dbReference type="PANTHER" id="PTHR23131">
    <property type="entry name" value="ENDORIBONUCLEASE LACTB2"/>
    <property type="match status" value="1"/>
</dbReference>
<accession>I4C3X1</accession>
<dbReference type="EMBL" id="CP003360">
    <property type="protein sequence ID" value="AFM24262.1"/>
    <property type="molecule type" value="Genomic_DNA"/>
</dbReference>
<feature type="domain" description="Metallo-beta-lactamase" evidence="1">
    <location>
        <begin position="19"/>
        <end position="203"/>
    </location>
</feature>
<name>I4C3X1_DESTA</name>
<dbReference type="HOGENOM" id="CLU_056720_0_0_7"/>
<evidence type="ECO:0000313" key="2">
    <source>
        <dbReference type="EMBL" id="AFM24262.1"/>
    </source>
</evidence>
<dbReference type="RefSeq" id="WP_014809410.1">
    <property type="nucleotide sequence ID" value="NC_018025.1"/>
</dbReference>
<evidence type="ECO:0000313" key="3">
    <source>
        <dbReference type="Proteomes" id="UP000006055"/>
    </source>
</evidence>
<reference evidence="3" key="1">
    <citation type="submission" date="2012-06" db="EMBL/GenBank/DDBJ databases">
        <title>Complete sequence of chromosome of Desulfomonile tiedjei DSM 6799.</title>
        <authorList>
            <person name="Lucas S."/>
            <person name="Copeland A."/>
            <person name="Lapidus A."/>
            <person name="Glavina del Rio T."/>
            <person name="Dalin E."/>
            <person name="Tice H."/>
            <person name="Bruce D."/>
            <person name="Goodwin L."/>
            <person name="Pitluck S."/>
            <person name="Peters L."/>
            <person name="Ovchinnikova G."/>
            <person name="Zeytun A."/>
            <person name="Lu M."/>
            <person name="Kyrpides N."/>
            <person name="Mavromatis K."/>
            <person name="Ivanova N."/>
            <person name="Brettin T."/>
            <person name="Detter J.C."/>
            <person name="Han C."/>
            <person name="Larimer F."/>
            <person name="Land M."/>
            <person name="Hauser L."/>
            <person name="Markowitz V."/>
            <person name="Cheng J.-F."/>
            <person name="Hugenholtz P."/>
            <person name="Woyke T."/>
            <person name="Wu D."/>
            <person name="Spring S."/>
            <person name="Schroeder M."/>
            <person name="Brambilla E."/>
            <person name="Klenk H.-P."/>
            <person name="Eisen J.A."/>
        </authorList>
    </citation>
    <scope>NUCLEOTIDE SEQUENCE [LARGE SCALE GENOMIC DNA]</scope>
    <source>
        <strain evidence="3">ATCC 49306 / DSM 6799 / DCB-1</strain>
    </source>
</reference>
<dbReference type="Proteomes" id="UP000006055">
    <property type="component" value="Chromosome"/>
</dbReference>
<proteinExistence type="predicted"/>
<dbReference type="AlphaFoldDB" id="I4C3X1"/>
<dbReference type="KEGG" id="dti:Desti_1550"/>
<dbReference type="eggNOG" id="COG0491">
    <property type="taxonomic scope" value="Bacteria"/>
</dbReference>
<dbReference type="GO" id="GO:0016787">
    <property type="term" value="F:hydrolase activity"/>
    <property type="evidence" value="ECO:0007669"/>
    <property type="project" value="UniProtKB-KW"/>
</dbReference>
<protein>
    <submittedName>
        <fullName evidence="2">Zn-dependent hydrolase, glyoxylase</fullName>
    </submittedName>
</protein>
<dbReference type="InterPro" id="IPR001279">
    <property type="entry name" value="Metallo-B-lactamas"/>
</dbReference>
<keyword evidence="2" id="KW-0378">Hydrolase</keyword>
<dbReference type="STRING" id="706587.Desti_1550"/>
<organism evidence="2 3">
    <name type="scientific">Desulfomonile tiedjei (strain ATCC 49306 / DSM 6799 / DCB-1)</name>
    <dbReference type="NCBI Taxonomy" id="706587"/>
    <lineage>
        <taxon>Bacteria</taxon>
        <taxon>Pseudomonadati</taxon>
        <taxon>Thermodesulfobacteriota</taxon>
        <taxon>Desulfomonilia</taxon>
        <taxon>Desulfomonilales</taxon>
        <taxon>Desulfomonilaceae</taxon>
        <taxon>Desulfomonile</taxon>
    </lineage>
</organism>
<dbReference type="PANTHER" id="PTHR23131:SF4">
    <property type="entry name" value="METALLO-BETA-LACTAMASE SUPERFAMILY POTEIN"/>
    <property type="match status" value="1"/>
</dbReference>
<dbReference type="InterPro" id="IPR036866">
    <property type="entry name" value="RibonucZ/Hydroxyglut_hydro"/>
</dbReference>